<accession>A0A7Y0M033</accession>
<dbReference type="GO" id="GO:0003955">
    <property type="term" value="F:NAD(P)H dehydrogenase (quinone) activity"/>
    <property type="evidence" value="ECO:0007669"/>
    <property type="project" value="TreeGrafter"/>
</dbReference>
<dbReference type="AlphaFoldDB" id="A0A7Y0M033"/>
<evidence type="ECO:0000256" key="1">
    <source>
        <dbReference type="ARBA" id="ARBA00001974"/>
    </source>
</evidence>
<dbReference type="Gene3D" id="3.50.50.100">
    <property type="match status" value="1"/>
</dbReference>
<dbReference type="PANTHER" id="PTHR42913">
    <property type="entry name" value="APOPTOSIS-INDUCING FACTOR 1"/>
    <property type="match status" value="1"/>
</dbReference>
<dbReference type="InterPro" id="IPR051169">
    <property type="entry name" value="NADH-Q_oxidoreductase"/>
</dbReference>
<dbReference type="InterPro" id="IPR023753">
    <property type="entry name" value="FAD/NAD-binding_dom"/>
</dbReference>
<evidence type="ECO:0000256" key="2">
    <source>
        <dbReference type="ARBA" id="ARBA00005272"/>
    </source>
</evidence>
<reference evidence="8 9" key="1">
    <citation type="submission" date="2020-04" db="EMBL/GenBank/DDBJ databases">
        <title>Sequencing and Assembly of C. fimi.</title>
        <authorList>
            <person name="Ramsey A.R."/>
        </authorList>
    </citation>
    <scope>NUCLEOTIDE SEQUENCE [LARGE SCALE GENOMIC DNA]</scope>
    <source>
        <strain evidence="8 9">SB</strain>
    </source>
</reference>
<proteinExistence type="inferred from homology"/>
<keyword evidence="4" id="KW-0274">FAD</keyword>
<dbReference type="EMBL" id="JABCJJ010000033">
    <property type="protein sequence ID" value="NMR21383.1"/>
    <property type="molecule type" value="Genomic_DNA"/>
</dbReference>
<evidence type="ECO:0000256" key="5">
    <source>
        <dbReference type="ARBA" id="ARBA00023002"/>
    </source>
</evidence>
<evidence type="ECO:0000256" key="3">
    <source>
        <dbReference type="ARBA" id="ARBA00022630"/>
    </source>
</evidence>
<dbReference type="SUPFAM" id="SSF51905">
    <property type="entry name" value="FAD/NAD(P)-binding domain"/>
    <property type="match status" value="1"/>
</dbReference>
<evidence type="ECO:0000313" key="9">
    <source>
        <dbReference type="Proteomes" id="UP000562124"/>
    </source>
</evidence>
<dbReference type="InterPro" id="IPR036188">
    <property type="entry name" value="FAD/NAD-bd_sf"/>
</dbReference>
<dbReference type="GO" id="GO:0019646">
    <property type="term" value="P:aerobic electron transport chain"/>
    <property type="evidence" value="ECO:0007669"/>
    <property type="project" value="TreeGrafter"/>
</dbReference>
<keyword evidence="5" id="KW-0560">Oxidoreductase</keyword>
<sequence>MTSTFAFLVHPRTRLAEDMRCVWRPLGLVPEPVYDAALRRLPVPSTTRSDWLPVVERLAKTSPVTLAARVRSLLRCSSVDDAYSPTVVVAGGGPAGVEMAAALADVGRTSGGLHVVLVHRGDAVLPSLRSGLPSLADRGAAELERLGVDVRCGVGLEAVTPRAALLADGSLVVAATVLGTVGARPASAPGLDSLPTDADGRLVAGPDLAVAHHVWAAGGGAVVRHPVSGALVRADALWAIKDRGVGQAASFGVGRGIADLYGIPFTGALSRRRSAWPSSCGSCRHGGGRRASSSTWPGSP</sequence>
<evidence type="ECO:0000256" key="6">
    <source>
        <dbReference type="SAM" id="MobiDB-lite"/>
    </source>
</evidence>
<organism evidence="8 9">
    <name type="scientific">Cellulomonas fimi</name>
    <dbReference type="NCBI Taxonomy" id="1708"/>
    <lineage>
        <taxon>Bacteria</taxon>
        <taxon>Bacillati</taxon>
        <taxon>Actinomycetota</taxon>
        <taxon>Actinomycetes</taxon>
        <taxon>Micrococcales</taxon>
        <taxon>Cellulomonadaceae</taxon>
        <taxon>Cellulomonas</taxon>
    </lineage>
</organism>
<protein>
    <submittedName>
        <fullName evidence="8">FAD-dependent oxidoreductase</fullName>
    </submittedName>
</protein>
<keyword evidence="3" id="KW-0285">Flavoprotein</keyword>
<comment type="caution">
    <text evidence="8">The sequence shown here is derived from an EMBL/GenBank/DDBJ whole genome shotgun (WGS) entry which is preliminary data.</text>
</comment>
<keyword evidence="9" id="KW-1185">Reference proteome</keyword>
<evidence type="ECO:0000313" key="8">
    <source>
        <dbReference type="EMBL" id="NMR21383.1"/>
    </source>
</evidence>
<gene>
    <name evidence="8" type="ORF">HIR71_14360</name>
</gene>
<dbReference type="Proteomes" id="UP000562124">
    <property type="component" value="Unassembled WGS sequence"/>
</dbReference>
<dbReference type="PANTHER" id="PTHR42913:SF3">
    <property type="entry name" value="64 KDA MITOCHONDRIAL NADH DEHYDROGENASE (EUROFUNG)"/>
    <property type="match status" value="1"/>
</dbReference>
<dbReference type="RefSeq" id="WP_169325756.1">
    <property type="nucleotide sequence ID" value="NZ_JABCJJ010000033.1"/>
</dbReference>
<dbReference type="Pfam" id="PF07992">
    <property type="entry name" value="Pyr_redox_2"/>
    <property type="match status" value="1"/>
</dbReference>
<feature type="region of interest" description="Disordered" evidence="6">
    <location>
        <begin position="277"/>
        <end position="300"/>
    </location>
</feature>
<evidence type="ECO:0000256" key="4">
    <source>
        <dbReference type="ARBA" id="ARBA00022827"/>
    </source>
</evidence>
<comment type="cofactor">
    <cofactor evidence="1">
        <name>FAD</name>
        <dbReference type="ChEBI" id="CHEBI:57692"/>
    </cofactor>
</comment>
<evidence type="ECO:0000259" key="7">
    <source>
        <dbReference type="Pfam" id="PF07992"/>
    </source>
</evidence>
<comment type="similarity">
    <text evidence="2">Belongs to the NADH dehydrogenase family.</text>
</comment>
<name>A0A7Y0M033_CELFI</name>
<feature type="domain" description="FAD/NAD(P)-binding" evidence="7">
    <location>
        <begin position="76"/>
        <end position="221"/>
    </location>
</feature>